<gene>
    <name evidence="1" type="ORF">TCIL3000_6_4190</name>
</gene>
<dbReference type="AlphaFoldDB" id="G0UP52"/>
<sequence>MWIGRVSPSPHEAIRKHCPDGHTFVRKRFVDCVRTVAGWCSSSCDLPSHFVSDPFCYRYSHTPFSLSCLECDCALPHLLHIFPFVRLTCSTFSLRNGLTTHNGRLTFVLLTAWVTAFFSDRGPHHLLTFYFRPRVALRAVAVRGNVSAQE</sequence>
<dbReference type="EMBL" id="HE575319">
    <property type="protein sequence ID" value="CCC91163.1"/>
    <property type="molecule type" value="Genomic_DNA"/>
</dbReference>
<name>G0UP52_TRYCI</name>
<reference evidence="1" key="1">
    <citation type="journal article" date="2012" name="Proc. Natl. Acad. Sci. U.S.A.">
        <title>Antigenic diversity is generated by distinct evolutionary mechanisms in African trypanosome species.</title>
        <authorList>
            <person name="Jackson A.P."/>
            <person name="Berry A."/>
            <person name="Aslett M."/>
            <person name="Allison H.C."/>
            <person name="Burton P."/>
            <person name="Vavrova-Anderson J."/>
            <person name="Brown R."/>
            <person name="Browne H."/>
            <person name="Corton N."/>
            <person name="Hauser H."/>
            <person name="Gamble J."/>
            <person name="Gilderthorp R."/>
            <person name="Marcello L."/>
            <person name="McQuillan J."/>
            <person name="Otto T.D."/>
            <person name="Quail M.A."/>
            <person name="Sanders M.J."/>
            <person name="van Tonder A."/>
            <person name="Ginger M.L."/>
            <person name="Field M.C."/>
            <person name="Barry J.D."/>
            <person name="Hertz-Fowler C."/>
            <person name="Berriman M."/>
        </authorList>
    </citation>
    <scope>NUCLEOTIDE SEQUENCE</scope>
    <source>
        <strain evidence="1">IL3000</strain>
    </source>
</reference>
<protein>
    <submittedName>
        <fullName evidence="1">Uncharacterized protein TCIL3000_6_4190</fullName>
    </submittedName>
</protein>
<dbReference type="VEuPathDB" id="TriTrypDB:TcIL3000_6_4190"/>
<evidence type="ECO:0000313" key="1">
    <source>
        <dbReference type="EMBL" id="CCC91163.1"/>
    </source>
</evidence>
<proteinExistence type="predicted"/>
<organism evidence="1">
    <name type="scientific">Trypanosoma congolense (strain IL3000)</name>
    <dbReference type="NCBI Taxonomy" id="1068625"/>
    <lineage>
        <taxon>Eukaryota</taxon>
        <taxon>Discoba</taxon>
        <taxon>Euglenozoa</taxon>
        <taxon>Kinetoplastea</taxon>
        <taxon>Metakinetoplastina</taxon>
        <taxon>Trypanosomatida</taxon>
        <taxon>Trypanosomatidae</taxon>
        <taxon>Trypanosoma</taxon>
        <taxon>Nannomonas</taxon>
    </lineage>
</organism>
<accession>G0UP52</accession>